<reference evidence="16" key="1">
    <citation type="journal article" date="2012" name="G3 (Bethesda)">
        <title>Pichia sorbitophila, an interspecies yeast hybrid reveals early steps of genome resolution following polyploidization.</title>
        <authorList>
            <person name="Leh Louis V."/>
            <person name="Despons L."/>
            <person name="Friedrich A."/>
            <person name="Martin T."/>
            <person name="Durrens P."/>
            <person name="Casaregola S."/>
            <person name="Neuveglise C."/>
            <person name="Fairhead C."/>
            <person name="Marck C."/>
            <person name="Cruz J.A."/>
            <person name="Straub M.L."/>
            <person name="Kugler V."/>
            <person name="Sacerdot C."/>
            <person name="Uzunov Z."/>
            <person name="Thierry A."/>
            <person name="Weiss S."/>
            <person name="Bleykasten C."/>
            <person name="De Montigny J."/>
            <person name="Jacques N."/>
            <person name="Jung P."/>
            <person name="Lemaire M."/>
            <person name="Mallet S."/>
            <person name="Morel G."/>
            <person name="Richard G.F."/>
            <person name="Sarkar A."/>
            <person name="Savel G."/>
            <person name="Schacherer J."/>
            <person name="Seret M.L."/>
            <person name="Talla E."/>
            <person name="Samson G."/>
            <person name="Jubin C."/>
            <person name="Poulain J."/>
            <person name="Vacherie B."/>
            <person name="Barbe V."/>
            <person name="Pelletier E."/>
            <person name="Sherman D.J."/>
            <person name="Westhof E."/>
            <person name="Weissenbach J."/>
            <person name="Baret P.V."/>
            <person name="Wincker P."/>
            <person name="Gaillardin C."/>
            <person name="Dujon B."/>
            <person name="Souciet J.L."/>
        </authorList>
    </citation>
    <scope>NUCLEOTIDE SEQUENCE [LARGE SCALE GENOMIC DNA]</scope>
    <source>
        <strain evidence="16">CBS 270.75 / DBVPG 7215 / KCTC 17166 / NRRL Y-17582</strain>
    </source>
</reference>
<keyword evidence="8" id="KW-0460">Magnesium</keyword>
<dbReference type="KEGG" id="erc:Ecym_3385"/>
<evidence type="ECO:0000256" key="4">
    <source>
        <dbReference type="ARBA" id="ARBA00012702"/>
    </source>
</evidence>
<dbReference type="SUPFAM" id="SSF48439">
    <property type="entry name" value="Protein prenylyltransferase"/>
    <property type="match status" value="1"/>
</dbReference>
<evidence type="ECO:0000256" key="7">
    <source>
        <dbReference type="ARBA" id="ARBA00022737"/>
    </source>
</evidence>
<gene>
    <name evidence="15" type="ordered locus">Ecym_3385</name>
</gene>
<evidence type="ECO:0000256" key="10">
    <source>
        <dbReference type="ARBA" id="ARBA00041392"/>
    </source>
</evidence>
<evidence type="ECO:0000256" key="2">
    <source>
        <dbReference type="ARBA" id="ARBA00006734"/>
    </source>
</evidence>
<dbReference type="Proteomes" id="UP000006790">
    <property type="component" value="Chromosome 3"/>
</dbReference>
<evidence type="ECO:0000256" key="5">
    <source>
        <dbReference type="ARBA" id="ARBA00022602"/>
    </source>
</evidence>
<keyword evidence="7" id="KW-0677">Repeat</keyword>
<dbReference type="HOGENOM" id="CLU_026582_1_0_1"/>
<dbReference type="AlphaFoldDB" id="G8JRV3"/>
<evidence type="ECO:0000256" key="8">
    <source>
        <dbReference type="ARBA" id="ARBA00022842"/>
    </source>
</evidence>
<keyword evidence="6" id="KW-0808">Transferase</keyword>
<keyword evidence="16" id="KW-1185">Reference proteome</keyword>
<evidence type="ECO:0000256" key="1">
    <source>
        <dbReference type="ARBA" id="ARBA00001946"/>
    </source>
</evidence>
<comment type="cofactor">
    <cofactor evidence="1">
        <name>Mg(2+)</name>
        <dbReference type="ChEBI" id="CHEBI:18420"/>
    </cofactor>
</comment>
<dbReference type="PROSITE" id="PS51147">
    <property type="entry name" value="PFTA"/>
    <property type="match status" value="5"/>
</dbReference>
<evidence type="ECO:0000256" key="11">
    <source>
        <dbReference type="ARBA" id="ARBA00042436"/>
    </source>
</evidence>
<dbReference type="Gene3D" id="1.25.40.120">
    <property type="entry name" value="Protein prenylyltransferase"/>
    <property type="match status" value="1"/>
</dbReference>
<dbReference type="EMBL" id="CP002499">
    <property type="protein sequence ID" value="AET38872.1"/>
    <property type="molecule type" value="Genomic_DNA"/>
</dbReference>
<evidence type="ECO:0000256" key="9">
    <source>
        <dbReference type="ARBA" id="ARBA00040965"/>
    </source>
</evidence>
<keyword evidence="5" id="KW-0637">Prenyltransferase</keyword>
<evidence type="ECO:0000256" key="3">
    <source>
        <dbReference type="ARBA" id="ARBA00012700"/>
    </source>
</evidence>
<comment type="similarity">
    <text evidence="2">Belongs to the protein prenyltransferase subunit alpha family.</text>
</comment>
<dbReference type="OrthoDB" id="272289at2759"/>
<sequence length="336" mass="39062">MVEPVAEQQKQARQGDGIDGEQNGGVVRMARFDYGDVVRIELETGPEHELCQIMYTEEYKELVGLLRGLMSVKEVSERALAVTTAMVEASPAYYTAWNYRYNIVKGLYEGDGEKLNEELDWLDEFTLNNTKNYQIWSYRQVLLKLHPVPQFAREQPVMQVVLADDTKNYHVWSYRRWVVLFFKEFSQELEFSSCLIDRDVYNNSAWSHRMFVLKNTETKVQVVDQEIEFAKSKISLAPQNVSSWNYLRGLYEQFKGGQCDETTLEFALSFVNGFFNCDDGTEFPEIQSSYALEMLAHEYAKNSETHNKAKLAFEGLSKAYDPIRSNYWLCQTNKLM</sequence>
<dbReference type="GO" id="GO:0004662">
    <property type="term" value="F:CAAX-protein geranylgeranyltransferase activity"/>
    <property type="evidence" value="ECO:0007669"/>
    <property type="project" value="UniProtKB-EC"/>
</dbReference>
<evidence type="ECO:0000256" key="6">
    <source>
        <dbReference type="ARBA" id="ARBA00022679"/>
    </source>
</evidence>
<dbReference type="EC" id="2.5.1.59" evidence="3"/>
<dbReference type="GO" id="GO:0005965">
    <property type="term" value="C:protein farnesyltransferase complex"/>
    <property type="evidence" value="ECO:0007669"/>
    <property type="project" value="EnsemblFungi"/>
</dbReference>
<organism evidence="15 16">
    <name type="scientific">Eremothecium cymbalariae (strain CBS 270.75 / DBVPG 7215 / KCTC 17166 / NRRL Y-17582)</name>
    <name type="common">Yeast</name>
    <dbReference type="NCBI Taxonomy" id="931890"/>
    <lineage>
        <taxon>Eukaryota</taxon>
        <taxon>Fungi</taxon>
        <taxon>Dikarya</taxon>
        <taxon>Ascomycota</taxon>
        <taxon>Saccharomycotina</taxon>
        <taxon>Saccharomycetes</taxon>
        <taxon>Saccharomycetales</taxon>
        <taxon>Saccharomycetaceae</taxon>
        <taxon>Eremothecium</taxon>
    </lineage>
</organism>
<evidence type="ECO:0000313" key="15">
    <source>
        <dbReference type="EMBL" id="AET38872.1"/>
    </source>
</evidence>
<dbReference type="eggNOG" id="KOG0530">
    <property type="taxonomic scope" value="Eukaryota"/>
</dbReference>
<evidence type="ECO:0000256" key="12">
    <source>
        <dbReference type="ARBA" id="ARBA00043086"/>
    </source>
</evidence>
<dbReference type="InterPro" id="IPR002088">
    <property type="entry name" value="Prenyl_trans_a"/>
</dbReference>
<evidence type="ECO:0000256" key="14">
    <source>
        <dbReference type="SAM" id="MobiDB-lite"/>
    </source>
</evidence>
<proteinExistence type="inferred from homology"/>
<dbReference type="RefSeq" id="XP_003645689.1">
    <property type="nucleotide sequence ID" value="XM_003645641.1"/>
</dbReference>
<dbReference type="OMA" id="HRHTIID"/>
<feature type="region of interest" description="Disordered" evidence="14">
    <location>
        <begin position="1"/>
        <end position="22"/>
    </location>
</feature>
<name>G8JRV3_ERECY</name>
<dbReference type="GO" id="GO:0007323">
    <property type="term" value="P:peptide pheromone maturation"/>
    <property type="evidence" value="ECO:0007669"/>
    <property type="project" value="EnsemblFungi"/>
</dbReference>
<dbReference type="Pfam" id="PF01239">
    <property type="entry name" value="PPTA"/>
    <property type="match status" value="5"/>
</dbReference>
<dbReference type="InParanoid" id="G8JRV3"/>
<accession>G8JRV3</accession>
<evidence type="ECO:0000256" key="13">
    <source>
        <dbReference type="ARBA" id="ARBA00043219"/>
    </source>
</evidence>
<dbReference type="FunCoup" id="G8JRV3">
    <property type="interactions" value="174"/>
</dbReference>
<protein>
    <recommendedName>
        <fullName evidence="9">Protein farnesyltransferase/geranylgeranyltransferase type-1 subunit alpha</fullName>
        <ecNumber evidence="4">2.5.1.58</ecNumber>
        <ecNumber evidence="3">2.5.1.59</ecNumber>
    </recommendedName>
    <alternativeName>
        <fullName evidence="12">CAAX farnesyltransferase subunit alpha</fullName>
    </alternativeName>
    <alternativeName>
        <fullName evidence="11">FTase-alpha</fullName>
    </alternativeName>
    <alternativeName>
        <fullName evidence="10">Ras proteins prenyltransferase subunit alpha</fullName>
    </alternativeName>
    <alternativeName>
        <fullName evidence="13">Type I protein geranyl-geranyltransferase subunit alpha</fullName>
    </alternativeName>
</protein>
<dbReference type="EC" id="2.5.1.58" evidence="4"/>
<evidence type="ECO:0000313" key="16">
    <source>
        <dbReference type="Proteomes" id="UP000006790"/>
    </source>
</evidence>
<dbReference type="STRING" id="931890.G8JRV3"/>
<dbReference type="GO" id="GO:0004660">
    <property type="term" value="F:protein farnesyltransferase activity"/>
    <property type="evidence" value="ECO:0007669"/>
    <property type="project" value="UniProtKB-EC"/>
</dbReference>
<dbReference type="GO" id="GO:0005953">
    <property type="term" value="C:CAAX-protein geranylgeranyltransferase complex"/>
    <property type="evidence" value="ECO:0007669"/>
    <property type="project" value="EnsemblFungi"/>
</dbReference>
<dbReference type="GeneID" id="11472246"/>
<dbReference type="PANTHER" id="PTHR11129">
    <property type="entry name" value="PROTEIN FARNESYLTRANSFERASE ALPHA SUBUNIT/RAB GERANYLGERANYL TRANSFERASE ALPHA SUBUNIT"/>
    <property type="match status" value="1"/>
</dbReference>
<dbReference type="PANTHER" id="PTHR11129:SF1">
    <property type="entry name" value="PROTEIN FARNESYLTRANSFERASE_GERANYLGERANYLTRANSFERASE TYPE-1 SUBUNIT ALPHA"/>
    <property type="match status" value="1"/>
</dbReference>